<dbReference type="InterPro" id="IPR013005">
    <property type="entry name" value="Ribosomal_uL4-like"/>
</dbReference>
<dbReference type="NCBIfam" id="TIGR03953">
    <property type="entry name" value="rplD_bact"/>
    <property type="match status" value="1"/>
</dbReference>
<reference evidence="8" key="3">
    <citation type="submission" date="2025-04" db="UniProtKB">
        <authorList>
            <consortium name="RefSeq"/>
        </authorList>
    </citation>
    <scope>IDENTIFICATION</scope>
    <source>
        <strain evidence="8">CBS 304.34</strain>
    </source>
</reference>
<dbReference type="Gene3D" id="3.40.1370.10">
    <property type="match status" value="1"/>
</dbReference>
<dbReference type="InterPro" id="IPR023574">
    <property type="entry name" value="Ribosomal_uL4_dom_sf"/>
</dbReference>
<evidence type="ECO:0000256" key="3">
    <source>
        <dbReference type="ARBA" id="ARBA00023274"/>
    </source>
</evidence>
<dbReference type="Proteomes" id="UP000504636">
    <property type="component" value="Unplaced"/>
</dbReference>
<reference evidence="6 8" key="1">
    <citation type="journal article" date="2020" name="Stud. Mycol.">
        <title>101 Dothideomycetes genomes: a test case for predicting lifestyles and emergence of pathogens.</title>
        <authorList>
            <person name="Haridas S."/>
            <person name="Albert R."/>
            <person name="Binder M."/>
            <person name="Bloem J."/>
            <person name="Labutti K."/>
            <person name="Salamov A."/>
            <person name="Andreopoulos B."/>
            <person name="Baker S."/>
            <person name="Barry K."/>
            <person name="Bills G."/>
            <person name="Bluhm B."/>
            <person name="Cannon C."/>
            <person name="Castanera R."/>
            <person name="Culley D."/>
            <person name="Daum C."/>
            <person name="Ezra D."/>
            <person name="Gonzalez J."/>
            <person name="Henrissat B."/>
            <person name="Kuo A."/>
            <person name="Liang C."/>
            <person name="Lipzen A."/>
            <person name="Lutzoni F."/>
            <person name="Magnuson J."/>
            <person name="Mondo S."/>
            <person name="Nolan M."/>
            <person name="Ohm R."/>
            <person name="Pangilinan J."/>
            <person name="Park H.-J."/>
            <person name="Ramirez L."/>
            <person name="Alfaro M."/>
            <person name="Sun H."/>
            <person name="Tritt A."/>
            <person name="Yoshinaga Y."/>
            <person name="Zwiers L.-H."/>
            <person name="Turgeon B."/>
            <person name="Goodwin S."/>
            <person name="Spatafora J."/>
            <person name="Crous P."/>
            <person name="Grigoriev I."/>
        </authorList>
    </citation>
    <scope>NUCLEOTIDE SEQUENCE</scope>
    <source>
        <strain evidence="6 8">CBS 304.34</strain>
    </source>
</reference>
<dbReference type="GO" id="GO:0005840">
    <property type="term" value="C:ribosome"/>
    <property type="evidence" value="ECO:0007669"/>
    <property type="project" value="UniProtKB-KW"/>
</dbReference>
<keyword evidence="2 6" id="KW-0689">Ribosomal protein</keyword>
<dbReference type="PANTHER" id="PTHR10746:SF6">
    <property type="entry name" value="LARGE RIBOSOMAL SUBUNIT PROTEIN UL4M"/>
    <property type="match status" value="1"/>
</dbReference>
<evidence type="ECO:0000313" key="8">
    <source>
        <dbReference type="RefSeq" id="XP_033584090.1"/>
    </source>
</evidence>
<feature type="region of interest" description="Disordered" evidence="5">
    <location>
        <begin position="142"/>
        <end position="168"/>
    </location>
</feature>
<evidence type="ECO:0000256" key="5">
    <source>
        <dbReference type="SAM" id="MobiDB-lite"/>
    </source>
</evidence>
<evidence type="ECO:0000256" key="2">
    <source>
        <dbReference type="ARBA" id="ARBA00022980"/>
    </source>
</evidence>
<evidence type="ECO:0000313" key="6">
    <source>
        <dbReference type="EMBL" id="KAF2817126.1"/>
    </source>
</evidence>
<dbReference type="EMBL" id="MU003692">
    <property type="protein sequence ID" value="KAF2817126.1"/>
    <property type="molecule type" value="Genomic_DNA"/>
</dbReference>
<dbReference type="AlphaFoldDB" id="A0A6A6Z7T1"/>
<evidence type="ECO:0000313" key="7">
    <source>
        <dbReference type="Proteomes" id="UP000504636"/>
    </source>
</evidence>
<evidence type="ECO:0000256" key="1">
    <source>
        <dbReference type="ARBA" id="ARBA00010528"/>
    </source>
</evidence>
<dbReference type="RefSeq" id="XP_033584090.1">
    <property type="nucleotide sequence ID" value="XM_033724706.1"/>
</dbReference>
<accession>A0A6A6Z7T1</accession>
<keyword evidence="7" id="KW-1185">Reference proteome</keyword>
<reference evidence="8" key="2">
    <citation type="submission" date="2020-04" db="EMBL/GenBank/DDBJ databases">
        <authorList>
            <consortium name="NCBI Genome Project"/>
        </authorList>
    </citation>
    <scope>NUCLEOTIDE SEQUENCE</scope>
    <source>
        <strain evidence="8">CBS 304.34</strain>
    </source>
</reference>
<organism evidence="6">
    <name type="scientific">Mytilinidion resinicola</name>
    <dbReference type="NCBI Taxonomy" id="574789"/>
    <lineage>
        <taxon>Eukaryota</taxon>
        <taxon>Fungi</taxon>
        <taxon>Dikarya</taxon>
        <taxon>Ascomycota</taxon>
        <taxon>Pezizomycotina</taxon>
        <taxon>Dothideomycetes</taxon>
        <taxon>Pleosporomycetidae</taxon>
        <taxon>Mytilinidiales</taxon>
        <taxon>Mytilinidiaceae</taxon>
        <taxon>Mytilinidion</taxon>
    </lineage>
</organism>
<dbReference type="PANTHER" id="PTHR10746">
    <property type="entry name" value="50S RIBOSOMAL PROTEIN L4"/>
    <property type="match status" value="1"/>
</dbReference>
<dbReference type="GO" id="GO:0003735">
    <property type="term" value="F:structural constituent of ribosome"/>
    <property type="evidence" value="ECO:0007669"/>
    <property type="project" value="InterPro"/>
</dbReference>
<dbReference type="InterPro" id="IPR002136">
    <property type="entry name" value="Ribosomal_uL4"/>
</dbReference>
<comment type="similarity">
    <text evidence="1">Belongs to the universal ribosomal protein uL4 family.</text>
</comment>
<dbReference type="FunFam" id="3.40.1370.10:FF:000016">
    <property type="entry name" value="60S ribosomal protein L4, mitochondrial"/>
    <property type="match status" value="1"/>
</dbReference>
<gene>
    <name evidence="6 8" type="ORF">BDZ99DRAFT_513383</name>
</gene>
<evidence type="ECO:0000256" key="4">
    <source>
        <dbReference type="ARBA" id="ARBA00040565"/>
    </source>
</evidence>
<dbReference type="GO" id="GO:1990904">
    <property type="term" value="C:ribonucleoprotein complex"/>
    <property type="evidence" value="ECO:0007669"/>
    <property type="project" value="UniProtKB-KW"/>
</dbReference>
<name>A0A6A6Z7T1_9PEZI</name>
<dbReference type="OrthoDB" id="275876at2759"/>
<dbReference type="GO" id="GO:0006412">
    <property type="term" value="P:translation"/>
    <property type="evidence" value="ECO:0007669"/>
    <property type="project" value="InterPro"/>
</dbReference>
<sequence>MAARHVANPLRGVICQLSRTSVAQDGLAKTPRLTRSITTETTVSSPDAAQLYASANLTSSPKSTTTSTSPSPAPIGPQAVTTIIYSFPALEPLRFEYYPVNHLYLPTRRDILHRAIVYEGDMTRLGTASTKWREEVHGSTRKVRPQKGSGKARLGDKKSPMLRGGGVAFGPKPRDFSTKLPRKVYDLAWRTALSYRYRKGELIIVDESLEMEDYSTGYAREVFEAHQWGRPHGRSLLVTEGPRHERTNLFRALDGMGEEGRALTWEEVDVKDLLEMGRIVVEKGALARILEAHQTDLTKTKRLVNKLQ</sequence>
<proteinExistence type="inferred from homology"/>
<keyword evidence="3" id="KW-0687">Ribonucleoprotein</keyword>
<protein>
    <recommendedName>
        <fullName evidence="4">Large ribosomal subunit protein uL4m</fullName>
    </recommendedName>
</protein>
<dbReference type="GeneID" id="54465599"/>
<dbReference type="SUPFAM" id="SSF52166">
    <property type="entry name" value="Ribosomal protein L4"/>
    <property type="match status" value="1"/>
</dbReference>
<dbReference type="Pfam" id="PF00573">
    <property type="entry name" value="Ribosomal_L4"/>
    <property type="match status" value="1"/>
</dbReference>